<evidence type="ECO:0000313" key="3">
    <source>
        <dbReference type="Proteomes" id="UP000256779"/>
    </source>
</evidence>
<dbReference type="PROSITE" id="PS50930">
    <property type="entry name" value="HTH_LYTTR"/>
    <property type="match status" value="1"/>
</dbReference>
<proteinExistence type="predicted"/>
<protein>
    <submittedName>
        <fullName evidence="2">LytTr DNA-binding domain-containing protein</fullName>
    </submittedName>
</protein>
<dbReference type="OrthoDB" id="2168082at2"/>
<accession>A0A3D9L0R2</accession>
<feature type="domain" description="HTH LytTR-type" evidence="1">
    <location>
        <begin position="9"/>
        <end position="110"/>
    </location>
</feature>
<keyword evidence="3" id="KW-1185">Reference proteome</keyword>
<dbReference type="RefSeq" id="WP_115869435.1">
    <property type="nucleotide sequence ID" value="NZ_QREG01000019.1"/>
</dbReference>
<dbReference type="InterPro" id="IPR007492">
    <property type="entry name" value="LytTR_DNA-bd_dom"/>
</dbReference>
<sequence>MESALNKKIICSGKDEIKVFSQYDISYCQADSGYVNIVLRDGSSCLKSQTLNALAHELDQFQFVRVSQSFLINSLLIDVIDKKKKLIHLRCGATIPFSIGVKNLMNLLSLAFSSN</sequence>
<name>A0A3D9L0R2_MARFU</name>
<evidence type="ECO:0000259" key="1">
    <source>
        <dbReference type="PROSITE" id="PS50930"/>
    </source>
</evidence>
<dbReference type="GO" id="GO:0003677">
    <property type="term" value="F:DNA binding"/>
    <property type="evidence" value="ECO:0007669"/>
    <property type="project" value="UniProtKB-KW"/>
</dbReference>
<keyword evidence="2" id="KW-0238">DNA-binding</keyword>
<reference evidence="2 3" key="1">
    <citation type="submission" date="2018-07" db="EMBL/GenBank/DDBJ databases">
        <title>Genomic Encyclopedia of Type Strains, Phase IV (KMG-IV): sequencing the most valuable type-strain genomes for metagenomic binning, comparative biology and taxonomic classification.</title>
        <authorList>
            <person name="Goeker M."/>
        </authorList>
    </citation>
    <scope>NUCLEOTIDE SEQUENCE [LARGE SCALE GENOMIC DNA]</scope>
    <source>
        <strain evidence="2 3">DSM 4134</strain>
    </source>
</reference>
<dbReference type="Gene3D" id="2.40.50.1020">
    <property type="entry name" value="LytTr DNA-binding domain"/>
    <property type="match status" value="1"/>
</dbReference>
<evidence type="ECO:0000313" key="2">
    <source>
        <dbReference type="EMBL" id="RED94929.1"/>
    </source>
</evidence>
<dbReference type="Proteomes" id="UP000256779">
    <property type="component" value="Unassembled WGS sequence"/>
</dbReference>
<dbReference type="EMBL" id="QREG01000019">
    <property type="protein sequence ID" value="RED94929.1"/>
    <property type="molecule type" value="Genomic_DNA"/>
</dbReference>
<dbReference type="Pfam" id="PF04397">
    <property type="entry name" value="LytTR"/>
    <property type="match status" value="1"/>
</dbReference>
<gene>
    <name evidence="2" type="ORF">C7460_11941</name>
</gene>
<comment type="caution">
    <text evidence="2">The sequence shown here is derived from an EMBL/GenBank/DDBJ whole genome shotgun (WGS) entry which is preliminary data.</text>
</comment>
<dbReference type="SMART" id="SM00850">
    <property type="entry name" value="LytTR"/>
    <property type="match status" value="1"/>
</dbReference>
<dbReference type="AlphaFoldDB" id="A0A3D9L0R2"/>
<organism evidence="2 3">
    <name type="scientific">Marinoscillum furvescens DSM 4134</name>
    <dbReference type="NCBI Taxonomy" id="1122208"/>
    <lineage>
        <taxon>Bacteria</taxon>
        <taxon>Pseudomonadati</taxon>
        <taxon>Bacteroidota</taxon>
        <taxon>Cytophagia</taxon>
        <taxon>Cytophagales</taxon>
        <taxon>Reichenbachiellaceae</taxon>
        <taxon>Marinoscillum</taxon>
    </lineage>
</organism>